<keyword evidence="1" id="KW-0677">Repeat</keyword>
<gene>
    <name evidence="4" type="ORF">NQ318_010907</name>
</gene>
<evidence type="ECO:0000313" key="5">
    <source>
        <dbReference type="Proteomes" id="UP001162162"/>
    </source>
</evidence>
<dbReference type="EMBL" id="JAPWTK010000506">
    <property type="protein sequence ID" value="KAJ8939152.1"/>
    <property type="molecule type" value="Genomic_DNA"/>
</dbReference>
<keyword evidence="2" id="KW-0647">Proteasome</keyword>
<sequence length="255" mass="27731">MTHRIFGNIGRYGDPSVRKVVPLTIALSSVSNPQLSAIDVLTKYSHDSDDDVACNAIFGLGLIGAGSNNARLAAGLRQLAVYHSRNPFQLFMVRIAQGLVHMGKGTLTLNPLHTDRLLVDPVAMTVAAIQPRWLLTLDENLDTLPVTVRVGQAVDVVGKAGTPKTIAGIHTHTTPVLLATAERAELATDQYDILAPTLDGICVLKKSRCFGTLRINPLKKNEKSHEKNAGLVWLDFVLLKHKSKERQPVKRLGSQ</sequence>
<evidence type="ECO:0000313" key="4">
    <source>
        <dbReference type="EMBL" id="KAJ8939152.1"/>
    </source>
</evidence>
<dbReference type="PANTHER" id="PTHR10943">
    <property type="entry name" value="26S PROTEASOME NON-ATPASE REGULATORY SUBUNIT"/>
    <property type="match status" value="1"/>
</dbReference>
<reference evidence="4" key="1">
    <citation type="journal article" date="2023" name="Insect Mol. Biol.">
        <title>Genome sequencing provides insights into the evolution of gene families encoding plant cell wall-degrading enzymes in longhorned beetles.</title>
        <authorList>
            <person name="Shin N.R."/>
            <person name="Okamura Y."/>
            <person name="Kirsch R."/>
            <person name="Pauchet Y."/>
        </authorList>
    </citation>
    <scope>NUCLEOTIDE SEQUENCE</scope>
    <source>
        <strain evidence="4">AMC_N1</strain>
    </source>
</reference>
<proteinExistence type="predicted"/>
<dbReference type="InterPro" id="IPR011989">
    <property type="entry name" value="ARM-like"/>
</dbReference>
<dbReference type="InterPro" id="IPR041433">
    <property type="entry name" value="RPN1_C"/>
</dbReference>
<comment type="caution">
    <text evidence="4">The sequence shown here is derived from an EMBL/GenBank/DDBJ whole genome shotgun (WGS) entry which is preliminary data.</text>
</comment>
<feature type="domain" description="26S proteasome non-ATPase regulatory subunit RPN1 C-terminal" evidence="3">
    <location>
        <begin position="157"/>
        <end position="206"/>
    </location>
</feature>
<dbReference type="InterPro" id="IPR016024">
    <property type="entry name" value="ARM-type_fold"/>
</dbReference>
<organism evidence="4 5">
    <name type="scientific">Aromia moschata</name>
    <dbReference type="NCBI Taxonomy" id="1265417"/>
    <lineage>
        <taxon>Eukaryota</taxon>
        <taxon>Metazoa</taxon>
        <taxon>Ecdysozoa</taxon>
        <taxon>Arthropoda</taxon>
        <taxon>Hexapoda</taxon>
        <taxon>Insecta</taxon>
        <taxon>Pterygota</taxon>
        <taxon>Neoptera</taxon>
        <taxon>Endopterygota</taxon>
        <taxon>Coleoptera</taxon>
        <taxon>Polyphaga</taxon>
        <taxon>Cucujiformia</taxon>
        <taxon>Chrysomeloidea</taxon>
        <taxon>Cerambycidae</taxon>
        <taxon>Cerambycinae</taxon>
        <taxon>Callichromatini</taxon>
        <taxon>Aromia</taxon>
    </lineage>
</organism>
<dbReference type="GO" id="GO:0034515">
    <property type="term" value="C:proteasome storage granule"/>
    <property type="evidence" value="ECO:0007669"/>
    <property type="project" value="TreeGrafter"/>
</dbReference>
<dbReference type="InterPro" id="IPR002015">
    <property type="entry name" value="Proteasome/cyclosome_rpt"/>
</dbReference>
<dbReference type="Pfam" id="PF01851">
    <property type="entry name" value="PC_rep"/>
    <property type="match status" value="1"/>
</dbReference>
<dbReference type="GO" id="GO:0008540">
    <property type="term" value="C:proteasome regulatory particle, base subcomplex"/>
    <property type="evidence" value="ECO:0007669"/>
    <property type="project" value="TreeGrafter"/>
</dbReference>
<dbReference type="Gene3D" id="1.25.10.10">
    <property type="entry name" value="Leucine-rich Repeat Variant"/>
    <property type="match status" value="1"/>
</dbReference>
<accession>A0AAV8XM92</accession>
<dbReference type="GO" id="GO:0005634">
    <property type="term" value="C:nucleus"/>
    <property type="evidence" value="ECO:0007669"/>
    <property type="project" value="TreeGrafter"/>
</dbReference>
<evidence type="ECO:0000259" key="3">
    <source>
        <dbReference type="Pfam" id="PF18051"/>
    </source>
</evidence>
<dbReference type="GO" id="GO:0043161">
    <property type="term" value="P:proteasome-mediated ubiquitin-dependent protein catabolic process"/>
    <property type="evidence" value="ECO:0007669"/>
    <property type="project" value="TreeGrafter"/>
</dbReference>
<dbReference type="Proteomes" id="UP001162162">
    <property type="component" value="Unassembled WGS sequence"/>
</dbReference>
<dbReference type="AlphaFoldDB" id="A0AAV8XM92"/>
<evidence type="ECO:0000256" key="2">
    <source>
        <dbReference type="ARBA" id="ARBA00022942"/>
    </source>
</evidence>
<name>A0AAV8XM92_9CUCU</name>
<dbReference type="SUPFAM" id="SSF48371">
    <property type="entry name" value="ARM repeat"/>
    <property type="match status" value="1"/>
</dbReference>
<dbReference type="Pfam" id="PF18051">
    <property type="entry name" value="RPN1_C"/>
    <property type="match status" value="1"/>
</dbReference>
<protein>
    <recommendedName>
        <fullName evidence="3">26S proteasome non-ATPase regulatory subunit RPN1 C-terminal domain-containing protein</fullName>
    </recommendedName>
</protein>
<keyword evidence="5" id="KW-1185">Reference proteome</keyword>
<evidence type="ECO:0000256" key="1">
    <source>
        <dbReference type="ARBA" id="ARBA00022737"/>
    </source>
</evidence>
<dbReference type="PANTHER" id="PTHR10943:SF1">
    <property type="entry name" value="26S PROTEASOME NON-ATPASE REGULATORY SUBUNIT 2"/>
    <property type="match status" value="1"/>
</dbReference>